<dbReference type="EMBL" id="JASPDQ010000020">
    <property type="protein sequence ID" value="MDK8602405.1"/>
    <property type="molecule type" value="Genomic_DNA"/>
</dbReference>
<feature type="region of interest" description="Disordered" evidence="1">
    <location>
        <begin position="61"/>
        <end position="83"/>
    </location>
</feature>
<comment type="caution">
    <text evidence="2">The sequence shown here is derived from an EMBL/GenBank/DDBJ whole genome shotgun (WGS) entry which is preliminary data.</text>
</comment>
<evidence type="ECO:0000313" key="3">
    <source>
        <dbReference type="Proteomes" id="UP001225576"/>
    </source>
</evidence>
<protein>
    <submittedName>
        <fullName evidence="2">Uncharacterized protein</fullName>
    </submittedName>
</protein>
<dbReference type="AlphaFoldDB" id="A0AAW6ZL14"/>
<name>A0AAW6ZL14_9ACTO</name>
<dbReference type="RefSeq" id="WP_285170767.1">
    <property type="nucleotide sequence ID" value="NZ_JASPDQ010000020.1"/>
</dbReference>
<dbReference type="Proteomes" id="UP001225576">
    <property type="component" value="Unassembled WGS sequence"/>
</dbReference>
<sequence length="125" mass="14065">MGNKVAATWHGVACDGDCCPRPHGTGPRRPFPVCYHGHACTWHLNQPDTGDRLHEQAYTYTGSHRTDGPQPDRSTIQPKSKAATWTPYRQALTFIQQQRAEREHAEHQAHVASLTAYLMKRTAFS</sequence>
<evidence type="ECO:0000256" key="1">
    <source>
        <dbReference type="SAM" id="MobiDB-lite"/>
    </source>
</evidence>
<evidence type="ECO:0000313" key="2">
    <source>
        <dbReference type="EMBL" id="MDK8602405.1"/>
    </source>
</evidence>
<organism evidence="2 3">
    <name type="scientific">Trueperella bernardiae</name>
    <dbReference type="NCBI Taxonomy" id="59561"/>
    <lineage>
        <taxon>Bacteria</taxon>
        <taxon>Bacillati</taxon>
        <taxon>Actinomycetota</taxon>
        <taxon>Actinomycetes</taxon>
        <taxon>Actinomycetales</taxon>
        <taxon>Actinomycetaceae</taxon>
        <taxon>Trueperella</taxon>
    </lineage>
</organism>
<reference evidence="2" key="1">
    <citation type="submission" date="2023-05" db="EMBL/GenBank/DDBJ databases">
        <title>Genomic Catalog of Human Bladder Bacteria.</title>
        <authorList>
            <person name="Du J."/>
        </authorList>
    </citation>
    <scope>NUCLEOTIDE SEQUENCE</scope>
    <source>
        <strain evidence="2">UMB1304A</strain>
    </source>
</reference>
<proteinExistence type="predicted"/>
<accession>A0AAW6ZL14</accession>
<gene>
    <name evidence="2" type="ORF">QP858_08045</name>
</gene>